<dbReference type="AlphaFoldDB" id="A0A090MS41"/>
<evidence type="ECO:0000313" key="1">
    <source>
        <dbReference type="EMBL" id="CEG10195.1"/>
    </source>
</evidence>
<keyword evidence="2" id="KW-1185">Reference proteome</keyword>
<dbReference type="EMBL" id="CCAZ020000002">
    <property type="protein sequence ID" value="CEG10195.1"/>
    <property type="molecule type" value="Genomic_DNA"/>
</dbReference>
<protein>
    <submittedName>
        <fullName evidence="1">Uncharacterized protein</fullName>
    </submittedName>
</protein>
<organism evidence="1 2">
    <name type="scientific">Afipia felis</name>
    <name type="common">Cat scratch disease bacillus</name>
    <dbReference type="NCBI Taxonomy" id="1035"/>
    <lineage>
        <taxon>Bacteria</taxon>
        <taxon>Pseudomonadati</taxon>
        <taxon>Pseudomonadota</taxon>
        <taxon>Alphaproteobacteria</taxon>
        <taxon>Hyphomicrobiales</taxon>
        <taxon>Nitrobacteraceae</taxon>
        <taxon>Afipia</taxon>
    </lineage>
</organism>
<evidence type="ECO:0000313" key="2">
    <source>
        <dbReference type="Proteomes" id="UP000035762"/>
    </source>
</evidence>
<name>A0A090MS41_AFIFE</name>
<sequence length="52" mass="5971">MPLCLRPNERTAVGVRLFSRLAKGRVSLTRIHRFPTLIVIKLLKCHGFNNLN</sequence>
<reference evidence="1 2" key="1">
    <citation type="journal article" date="2014" name="Genome Announc.">
        <title>Genome Sequence of Afipia felis Strain 76713, Isolated in Hospital Water Using an Amoeba Co-Culture Procedure.</title>
        <authorList>
            <person name="Benamar S."/>
            <person name="La Scola B."/>
            <person name="Croce O."/>
        </authorList>
    </citation>
    <scope>NUCLEOTIDE SEQUENCE [LARGE SCALE GENOMIC DNA]</scope>
    <source>
        <strain evidence="1 2">76713</strain>
    </source>
</reference>
<comment type="caution">
    <text evidence="1">The sequence shown here is derived from an EMBL/GenBank/DDBJ whole genome shotgun (WGS) entry which is preliminary data.</text>
</comment>
<gene>
    <name evidence="1" type="ORF">BN961_03632</name>
</gene>
<accession>A0A090MS41</accession>
<proteinExistence type="predicted"/>
<dbReference type="Proteomes" id="UP000035762">
    <property type="component" value="Unassembled WGS sequence"/>
</dbReference>